<dbReference type="InterPro" id="IPR050809">
    <property type="entry name" value="UgpAE/MalFG_permease"/>
</dbReference>
<dbReference type="InterPro" id="IPR035906">
    <property type="entry name" value="MetI-like_sf"/>
</dbReference>
<dbReference type="GO" id="GO:0055085">
    <property type="term" value="P:transmembrane transport"/>
    <property type="evidence" value="ECO:0007669"/>
    <property type="project" value="InterPro"/>
</dbReference>
<dbReference type="AlphaFoldDB" id="X0ZGG8"/>
<evidence type="ECO:0000256" key="1">
    <source>
        <dbReference type="ARBA" id="ARBA00004651"/>
    </source>
</evidence>
<evidence type="ECO:0000256" key="4">
    <source>
        <dbReference type="ARBA" id="ARBA00022692"/>
    </source>
</evidence>
<keyword evidence="3" id="KW-1003">Cell membrane</keyword>
<reference evidence="9" key="1">
    <citation type="journal article" date="2014" name="Front. Microbiol.">
        <title>High frequency of phylogenetically diverse reductive dehalogenase-homologous genes in deep subseafloor sedimentary metagenomes.</title>
        <authorList>
            <person name="Kawai M."/>
            <person name="Futagami T."/>
            <person name="Toyoda A."/>
            <person name="Takaki Y."/>
            <person name="Nishi S."/>
            <person name="Hori S."/>
            <person name="Arai W."/>
            <person name="Tsubouchi T."/>
            <person name="Morono Y."/>
            <person name="Uchiyama I."/>
            <person name="Ito T."/>
            <person name="Fujiyama A."/>
            <person name="Inagaki F."/>
            <person name="Takami H."/>
        </authorList>
    </citation>
    <scope>NUCLEOTIDE SEQUENCE</scope>
    <source>
        <strain evidence="9">Expedition CK06-06</strain>
    </source>
</reference>
<evidence type="ECO:0000259" key="8">
    <source>
        <dbReference type="PROSITE" id="PS50928"/>
    </source>
</evidence>
<dbReference type="PANTHER" id="PTHR43227:SF11">
    <property type="entry name" value="BLL4140 PROTEIN"/>
    <property type="match status" value="1"/>
</dbReference>
<feature type="transmembrane region" description="Helical" evidence="7">
    <location>
        <begin position="72"/>
        <end position="94"/>
    </location>
</feature>
<dbReference type="SUPFAM" id="SSF161098">
    <property type="entry name" value="MetI-like"/>
    <property type="match status" value="1"/>
</dbReference>
<organism evidence="9">
    <name type="scientific">marine sediment metagenome</name>
    <dbReference type="NCBI Taxonomy" id="412755"/>
    <lineage>
        <taxon>unclassified sequences</taxon>
        <taxon>metagenomes</taxon>
        <taxon>ecological metagenomes</taxon>
    </lineage>
</organism>
<keyword evidence="6 7" id="KW-0472">Membrane</keyword>
<dbReference type="Pfam" id="PF00528">
    <property type="entry name" value="BPD_transp_1"/>
    <property type="match status" value="1"/>
</dbReference>
<dbReference type="CDD" id="cd06261">
    <property type="entry name" value="TM_PBP2"/>
    <property type="match status" value="1"/>
</dbReference>
<feature type="transmembrane region" description="Helical" evidence="7">
    <location>
        <begin position="257"/>
        <end position="283"/>
    </location>
</feature>
<accession>X0ZGG8</accession>
<dbReference type="PROSITE" id="PS50928">
    <property type="entry name" value="ABC_TM1"/>
    <property type="match status" value="1"/>
</dbReference>
<proteinExistence type="predicted"/>
<gene>
    <name evidence="9" type="ORF">S01H4_01329</name>
</gene>
<dbReference type="GO" id="GO:0005886">
    <property type="term" value="C:plasma membrane"/>
    <property type="evidence" value="ECO:0007669"/>
    <property type="project" value="UniProtKB-SubCell"/>
</dbReference>
<evidence type="ECO:0000256" key="7">
    <source>
        <dbReference type="SAM" id="Phobius"/>
    </source>
</evidence>
<name>X0ZGG8_9ZZZZ</name>
<keyword evidence="2" id="KW-0813">Transport</keyword>
<dbReference type="EMBL" id="BART01000237">
    <property type="protein sequence ID" value="GAG68399.1"/>
    <property type="molecule type" value="Genomic_DNA"/>
</dbReference>
<dbReference type="PANTHER" id="PTHR43227">
    <property type="entry name" value="BLL4140 PROTEIN"/>
    <property type="match status" value="1"/>
</dbReference>
<evidence type="ECO:0000256" key="2">
    <source>
        <dbReference type="ARBA" id="ARBA00022448"/>
    </source>
</evidence>
<dbReference type="InterPro" id="IPR000515">
    <property type="entry name" value="MetI-like"/>
</dbReference>
<sequence length="295" mass="33112">MEKFKRVSIYMAFVLPALSVYLAIIAFPIISSVGLSFTDFNIYKNLATWTGLANYIKIFKDPVFWFSMRNNLIVIFVSVFGQIPLGFGLAYLIYRRLVKRSGFFQAMVFLPTVISTIIIGILWSKMFSPIGVVPKIIQSITNNPNYSMTIMNSKQLAMIPIGFVLLWVYTGTYLIIFLANLQNIDPNIIEAAQIDGATDGQIFIKIIVPQLYGVIVLTSILAISGSLKSFDLLFAMTGGGPAYYTNLLALYMYQKSFIFYDYGVGSAVSTVMVFLSIVLVILIRFVRRKVETMEA</sequence>
<evidence type="ECO:0000313" key="9">
    <source>
        <dbReference type="EMBL" id="GAG68399.1"/>
    </source>
</evidence>
<keyword evidence="4 7" id="KW-0812">Transmembrane</keyword>
<protein>
    <recommendedName>
        <fullName evidence="8">ABC transmembrane type-1 domain-containing protein</fullName>
    </recommendedName>
</protein>
<feature type="transmembrane region" description="Helical" evidence="7">
    <location>
        <begin position="202"/>
        <end position="223"/>
    </location>
</feature>
<evidence type="ECO:0000256" key="6">
    <source>
        <dbReference type="ARBA" id="ARBA00023136"/>
    </source>
</evidence>
<keyword evidence="5 7" id="KW-1133">Transmembrane helix</keyword>
<evidence type="ECO:0000256" key="5">
    <source>
        <dbReference type="ARBA" id="ARBA00022989"/>
    </source>
</evidence>
<feature type="transmembrane region" description="Helical" evidence="7">
    <location>
        <begin position="157"/>
        <end position="181"/>
    </location>
</feature>
<comment type="subcellular location">
    <subcellularLocation>
        <location evidence="1">Cell membrane</location>
        <topology evidence="1">Multi-pass membrane protein</topology>
    </subcellularLocation>
</comment>
<evidence type="ECO:0000256" key="3">
    <source>
        <dbReference type="ARBA" id="ARBA00022475"/>
    </source>
</evidence>
<dbReference type="Gene3D" id="1.10.3720.10">
    <property type="entry name" value="MetI-like"/>
    <property type="match status" value="1"/>
</dbReference>
<feature type="domain" description="ABC transmembrane type-1" evidence="8">
    <location>
        <begin position="68"/>
        <end position="283"/>
    </location>
</feature>
<feature type="transmembrane region" description="Helical" evidence="7">
    <location>
        <begin position="106"/>
        <end position="124"/>
    </location>
</feature>
<feature type="transmembrane region" description="Helical" evidence="7">
    <location>
        <begin position="7"/>
        <end position="30"/>
    </location>
</feature>
<comment type="caution">
    <text evidence="9">The sequence shown here is derived from an EMBL/GenBank/DDBJ whole genome shotgun (WGS) entry which is preliminary data.</text>
</comment>